<keyword evidence="7 14" id="KW-0812">Transmembrane</keyword>
<evidence type="ECO:0000256" key="11">
    <source>
        <dbReference type="ARBA" id="ARBA00023157"/>
    </source>
</evidence>
<evidence type="ECO:0000313" key="19">
    <source>
        <dbReference type="Proteomes" id="UP000799423"/>
    </source>
</evidence>
<evidence type="ECO:0000256" key="15">
    <source>
        <dbReference type="SAM" id="SignalP"/>
    </source>
</evidence>
<evidence type="ECO:0000256" key="2">
    <source>
        <dbReference type="ARBA" id="ARBA00004589"/>
    </source>
</evidence>
<dbReference type="PANTHER" id="PTHR33048:SF47">
    <property type="entry name" value="INTEGRAL MEMBRANE PROTEIN-RELATED"/>
    <property type="match status" value="1"/>
</dbReference>
<evidence type="ECO:0000256" key="12">
    <source>
        <dbReference type="ARBA" id="ARBA00023288"/>
    </source>
</evidence>
<dbReference type="PANTHER" id="PTHR33048">
    <property type="entry name" value="PTH11-LIKE INTEGRAL MEMBRANE PROTEIN (AFU_ORTHOLOGUE AFUA_5G11245)"/>
    <property type="match status" value="1"/>
</dbReference>
<keyword evidence="6" id="KW-0336">GPI-anchor</keyword>
<keyword evidence="9 14" id="KW-1133">Transmembrane helix</keyword>
<evidence type="ECO:0000256" key="10">
    <source>
        <dbReference type="ARBA" id="ARBA00023136"/>
    </source>
</evidence>
<dbReference type="InterPro" id="IPR052337">
    <property type="entry name" value="SAT4-like"/>
</dbReference>
<proteinExistence type="inferred from homology"/>
<evidence type="ECO:0000256" key="4">
    <source>
        <dbReference type="ARBA" id="ARBA00010031"/>
    </source>
</evidence>
<evidence type="ECO:0000256" key="3">
    <source>
        <dbReference type="ARBA" id="ARBA00004613"/>
    </source>
</evidence>
<evidence type="ECO:0000313" key="18">
    <source>
        <dbReference type="EMBL" id="KAF2852732.1"/>
    </source>
</evidence>
<evidence type="ECO:0000256" key="1">
    <source>
        <dbReference type="ARBA" id="ARBA00004141"/>
    </source>
</evidence>
<dbReference type="AlphaFoldDB" id="A0A6A7BBU5"/>
<evidence type="ECO:0000256" key="14">
    <source>
        <dbReference type="SAM" id="Phobius"/>
    </source>
</evidence>
<comment type="similarity">
    <text evidence="4">Belongs to the RBT5 family.</text>
</comment>
<evidence type="ECO:0000256" key="13">
    <source>
        <dbReference type="ARBA" id="ARBA00038359"/>
    </source>
</evidence>
<dbReference type="Pfam" id="PF20684">
    <property type="entry name" value="Fung_rhodopsin"/>
    <property type="match status" value="1"/>
</dbReference>
<evidence type="ECO:0000256" key="5">
    <source>
        <dbReference type="ARBA" id="ARBA00022525"/>
    </source>
</evidence>
<evidence type="ECO:0000256" key="9">
    <source>
        <dbReference type="ARBA" id="ARBA00022989"/>
    </source>
</evidence>
<feature type="signal peptide" evidence="15">
    <location>
        <begin position="1"/>
        <end position="19"/>
    </location>
</feature>
<dbReference type="Pfam" id="PF05730">
    <property type="entry name" value="CFEM"/>
    <property type="match status" value="1"/>
</dbReference>
<feature type="transmembrane region" description="Helical" evidence="14">
    <location>
        <begin position="301"/>
        <end position="321"/>
    </location>
</feature>
<evidence type="ECO:0000256" key="8">
    <source>
        <dbReference type="ARBA" id="ARBA00022729"/>
    </source>
</evidence>
<keyword evidence="10 14" id="KW-0472">Membrane</keyword>
<feature type="chain" id="PRO_5025357005" evidence="15">
    <location>
        <begin position="20"/>
        <end position="468"/>
    </location>
</feature>
<feature type="transmembrane region" description="Helical" evidence="14">
    <location>
        <begin position="264"/>
        <end position="289"/>
    </location>
</feature>
<dbReference type="EMBL" id="MU006298">
    <property type="protein sequence ID" value="KAF2852732.1"/>
    <property type="molecule type" value="Genomic_DNA"/>
</dbReference>
<reference evidence="18" key="1">
    <citation type="submission" date="2020-01" db="EMBL/GenBank/DDBJ databases">
        <authorList>
            <consortium name="DOE Joint Genome Institute"/>
            <person name="Haridas S."/>
            <person name="Albert R."/>
            <person name="Binder M."/>
            <person name="Bloem J."/>
            <person name="Labutti K."/>
            <person name="Salamov A."/>
            <person name="Andreopoulos B."/>
            <person name="Baker S.E."/>
            <person name="Barry K."/>
            <person name="Bills G."/>
            <person name="Bluhm B.H."/>
            <person name="Cannon C."/>
            <person name="Castanera R."/>
            <person name="Culley D.E."/>
            <person name="Daum C."/>
            <person name="Ezra D."/>
            <person name="Gonzalez J.B."/>
            <person name="Henrissat B."/>
            <person name="Kuo A."/>
            <person name="Liang C."/>
            <person name="Lipzen A."/>
            <person name="Lutzoni F."/>
            <person name="Magnuson J."/>
            <person name="Mondo S."/>
            <person name="Nolan M."/>
            <person name="Ohm R."/>
            <person name="Pangilinan J."/>
            <person name="Park H.-J."/>
            <person name="Ramirez L."/>
            <person name="Alfaro M."/>
            <person name="Sun H."/>
            <person name="Tritt A."/>
            <person name="Yoshinaga Y."/>
            <person name="Zwiers L.-H."/>
            <person name="Turgeon B.G."/>
            <person name="Goodwin S.B."/>
            <person name="Spatafora J.W."/>
            <person name="Crous P.W."/>
            <person name="Grigoriev I.V."/>
        </authorList>
    </citation>
    <scope>NUCLEOTIDE SEQUENCE</scope>
    <source>
        <strain evidence="18">IPT5</strain>
    </source>
</reference>
<organism evidence="18 19">
    <name type="scientific">Plenodomus tracheiphilus IPT5</name>
    <dbReference type="NCBI Taxonomy" id="1408161"/>
    <lineage>
        <taxon>Eukaryota</taxon>
        <taxon>Fungi</taxon>
        <taxon>Dikarya</taxon>
        <taxon>Ascomycota</taxon>
        <taxon>Pezizomycotina</taxon>
        <taxon>Dothideomycetes</taxon>
        <taxon>Pleosporomycetidae</taxon>
        <taxon>Pleosporales</taxon>
        <taxon>Pleosporineae</taxon>
        <taxon>Leptosphaeriaceae</taxon>
        <taxon>Plenodomus</taxon>
    </lineage>
</organism>
<feature type="transmembrane region" description="Helical" evidence="14">
    <location>
        <begin position="113"/>
        <end position="131"/>
    </location>
</feature>
<evidence type="ECO:0000259" key="16">
    <source>
        <dbReference type="Pfam" id="PF05730"/>
    </source>
</evidence>
<dbReference type="InterPro" id="IPR049326">
    <property type="entry name" value="Rhodopsin_dom_fungi"/>
</dbReference>
<feature type="domain" description="CFEM" evidence="16">
    <location>
        <begin position="33"/>
        <end position="98"/>
    </location>
</feature>
<keyword evidence="11" id="KW-1015">Disulfide bond</keyword>
<gene>
    <name evidence="18" type="ORF">T440DRAFT_526424</name>
</gene>
<feature type="domain" description="Rhodopsin" evidence="17">
    <location>
        <begin position="127"/>
        <end position="367"/>
    </location>
</feature>
<keyword evidence="6" id="KW-0325">Glycoprotein</keyword>
<dbReference type="GO" id="GO:0005576">
    <property type="term" value="C:extracellular region"/>
    <property type="evidence" value="ECO:0007669"/>
    <property type="project" value="UniProtKB-SubCell"/>
</dbReference>
<comment type="subcellular location">
    <subcellularLocation>
        <location evidence="2">Membrane</location>
        <topology evidence="2">Lipid-anchor</topology>
        <topology evidence="2">GPI-anchor</topology>
    </subcellularLocation>
    <subcellularLocation>
        <location evidence="1">Membrane</location>
        <topology evidence="1">Multi-pass membrane protein</topology>
    </subcellularLocation>
    <subcellularLocation>
        <location evidence="3">Secreted</location>
    </subcellularLocation>
</comment>
<evidence type="ECO:0000256" key="7">
    <source>
        <dbReference type="ARBA" id="ARBA00022692"/>
    </source>
</evidence>
<accession>A0A6A7BBU5</accession>
<name>A0A6A7BBU5_9PLEO</name>
<keyword evidence="19" id="KW-1185">Reference proteome</keyword>
<feature type="transmembrane region" description="Helical" evidence="14">
    <location>
        <begin position="185"/>
        <end position="210"/>
    </location>
</feature>
<keyword evidence="8 15" id="KW-0732">Signal</keyword>
<keyword evidence="12" id="KW-0449">Lipoprotein</keyword>
<feature type="transmembrane region" description="Helical" evidence="14">
    <location>
        <begin position="222"/>
        <end position="244"/>
    </location>
</feature>
<dbReference type="Proteomes" id="UP000799423">
    <property type="component" value="Unassembled WGS sequence"/>
</dbReference>
<dbReference type="OrthoDB" id="444631at2759"/>
<comment type="similarity">
    <text evidence="13">Belongs to the SAT4 family.</text>
</comment>
<evidence type="ECO:0000256" key="6">
    <source>
        <dbReference type="ARBA" id="ARBA00022622"/>
    </source>
</evidence>
<feature type="transmembrane region" description="Helical" evidence="14">
    <location>
        <begin position="341"/>
        <end position="359"/>
    </location>
</feature>
<feature type="transmembrane region" description="Helical" evidence="14">
    <location>
        <begin position="143"/>
        <end position="165"/>
    </location>
</feature>
<sequence length="468" mass="53083">MSLFLRFILACMLTTKAMAALPPNTSVVAMLGLIPSCSSSCVTTELFQEAGCPLTNTGDLARCACSDITVQSHFSACVQQSCNFRDQIVLNVFASDLCDAYTQESRVDELKTIAIATIALSIPFLLLRLYSRWLKNSRLWADDAYAIFAGICLITVSVLILRMSLMGFGLHYWNVPVKNGVELLQLYYVCQMLYILVQIFAKVAILSLYSRLFPNFIRWFQWTVRGMIVFMFTHGLVFFLMVVLQCLPINSIWDKTITGKCLPVNVAIGFTGAGLSIAEDFVILLMPIYQLWMLQMSTRKRIGLVLLLSVGSFASITSIVRLKFMLKYANTYDSTWDNVDVLKWSLIEILAACICGNLMPLRPLIQKLMPNVHSVFNKYSRGSRKSSARSSEPINITWLGRLTRSCRKPKLISTIHFTSMDLTSSWENKTSRRAHTAFHSWNDQEDFKHYVAIYLWHADIEYNRAGEN</sequence>
<evidence type="ECO:0000259" key="17">
    <source>
        <dbReference type="Pfam" id="PF20684"/>
    </source>
</evidence>
<protein>
    <submittedName>
        <fullName evidence="18">Integral membrane protein</fullName>
    </submittedName>
</protein>
<keyword evidence="5" id="KW-0964">Secreted</keyword>
<dbReference type="GO" id="GO:0098552">
    <property type="term" value="C:side of membrane"/>
    <property type="evidence" value="ECO:0007669"/>
    <property type="project" value="UniProtKB-KW"/>
</dbReference>
<dbReference type="InterPro" id="IPR008427">
    <property type="entry name" value="Extracellular_membr_CFEM_dom"/>
</dbReference>